<dbReference type="Gene3D" id="2.30.40.10">
    <property type="entry name" value="Urease, subunit C, domain 1"/>
    <property type="match status" value="1"/>
</dbReference>
<feature type="domain" description="Amidohydrolase-related" evidence="3">
    <location>
        <begin position="59"/>
        <end position="427"/>
    </location>
</feature>
<dbReference type="InterPro" id="IPR011059">
    <property type="entry name" value="Metal-dep_hydrolase_composite"/>
</dbReference>
<dbReference type="SUPFAM" id="SSF51338">
    <property type="entry name" value="Composite domain of metallo-dependent hydrolases"/>
    <property type="match status" value="2"/>
</dbReference>
<keyword evidence="2" id="KW-0378">Hydrolase</keyword>
<protein>
    <submittedName>
        <fullName evidence="4">Amidohydrolase family protein</fullName>
    </submittedName>
</protein>
<evidence type="ECO:0000313" key="5">
    <source>
        <dbReference type="Proteomes" id="UP000609531"/>
    </source>
</evidence>
<accession>A0A934MG60</accession>
<dbReference type="InterPro" id="IPR050287">
    <property type="entry name" value="MTA/SAH_deaminase"/>
</dbReference>
<dbReference type="RefSeq" id="WP_198880478.1">
    <property type="nucleotide sequence ID" value="NZ_JAEKJA010000001.1"/>
</dbReference>
<dbReference type="InterPro" id="IPR006680">
    <property type="entry name" value="Amidohydro-rel"/>
</dbReference>
<dbReference type="PANTHER" id="PTHR43794:SF11">
    <property type="entry name" value="AMIDOHYDROLASE-RELATED DOMAIN-CONTAINING PROTEIN"/>
    <property type="match status" value="1"/>
</dbReference>
<gene>
    <name evidence="4" type="ORF">JCR33_02875</name>
</gene>
<dbReference type="InterPro" id="IPR032466">
    <property type="entry name" value="Metal_Hydrolase"/>
</dbReference>
<dbReference type="Pfam" id="PF01979">
    <property type="entry name" value="Amidohydro_1"/>
    <property type="match status" value="1"/>
</dbReference>
<dbReference type="PANTHER" id="PTHR43794">
    <property type="entry name" value="AMINOHYDROLASE SSNA-RELATED"/>
    <property type="match status" value="1"/>
</dbReference>
<name>A0A934MG60_9HYPH</name>
<evidence type="ECO:0000259" key="3">
    <source>
        <dbReference type="Pfam" id="PF01979"/>
    </source>
</evidence>
<sequence length="477" mass="52467">MAPIVIEHVDWAVLWDAEAGRHVYRRDVDIAFDNGAIVFVGERYEGEAAARHSGRGRLLMPGFVDIHTHPTSEPLRRGLTDEILSPGFHHSSLYEYLPVITTTPEGAAAAMRIAVAELLKSGVTTVVDLSVPFEGWLDILGESGIRACAAPMYRDARWFTSNGHALEYEWDSAAGGRAMAAAHRLIERARQHPSGRLSAMVAPAQIDTCTADLLVESHAFARERNLPFQIHVSQSVAEFHEMFRRTGMTPIAWMDSLGILDERTILGHAIFLDHHPWLHWTSRRDLGLIAERGASVAHCPTVFVRRGIALRSFGDYERAGVNVGIGTDTYPHDMVAELRTASYTARTIAETVADHTAADIFTAATVGGARALRREDIGRIAPGAKADFVLVDLTDPAMRPIYDPVRTLLYSADSRVVRDVWVDGERVVADGRVTTIDLDAATAALEEAQREAIAGVRGRDWAGRRIEELCPRAFPFG</sequence>
<proteinExistence type="inferred from homology"/>
<keyword evidence="5" id="KW-1185">Reference proteome</keyword>
<dbReference type="AlphaFoldDB" id="A0A934MG60"/>
<evidence type="ECO:0000256" key="1">
    <source>
        <dbReference type="ARBA" id="ARBA00006745"/>
    </source>
</evidence>
<comment type="caution">
    <text evidence="4">The sequence shown here is derived from an EMBL/GenBank/DDBJ whole genome shotgun (WGS) entry which is preliminary data.</text>
</comment>
<comment type="similarity">
    <text evidence="1">Belongs to the metallo-dependent hydrolases superfamily. ATZ/TRZ family.</text>
</comment>
<dbReference type="Proteomes" id="UP000609531">
    <property type="component" value="Unassembled WGS sequence"/>
</dbReference>
<dbReference type="SUPFAM" id="SSF51556">
    <property type="entry name" value="Metallo-dependent hydrolases"/>
    <property type="match status" value="1"/>
</dbReference>
<evidence type="ECO:0000313" key="4">
    <source>
        <dbReference type="EMBL" id="MBJ3774611.1"/>
    </source>
</evidence>
<reference evidence="4" key="1">
    <citation type="submission" date="2020-12" db="EMBL/GenBank/DDBJ databases">
        <title>Bacterial taxonomy.</title>
        <authorList>
            <person name="Pan X."/>
        </authorList>
    </citation>
    <scope>NUCLEOTIDE SEQUENCE</scope>
    <source>
        <strain evidence="4">B2012</strain>
    </source>
</reference>
<dbReference type="EMBL" id="JAEKJA010000001">
    <property type="protein sequence ID" value="MBJ3774611.1"/>
    <property type="molecule type" value="Genomic_DNA"/>
</dbReference>
<dbReference type="GO" id="GO:0016810">
    <property type="term" value="F:hydrolase activity, acting on carbon-nitrogen (but not peptide) bonds"/>
    <property type="evidence" value="ECO:0007669"/>
    <property type="project" value="InterPro"/>
</dbReference>
<organism evidence="4 5">
    <name type="scientific">Acuticoccus mangrovi</name>
    <dbReference type="NCBI Taxonomy" id="2796142"/>
    <lineage>
        <taxon>Bacteria</taxon>
        <taxon>Pseudomonadati</taxon>
        <taxon>Pseudomonadota</taxon>
        <taxon>Alphaproteobacteria</taxon>
        <taxon>Hyphomicrobiales</taxon>
        <taxon>Amorphaceae</taxon>
        <taxon>Acuticoccus</taxon>
    </lineage>
</organism>
<dbReference type="Gene3D" id="3.20.20.140">
    <property type="entry name" value="Metal-dependent hydrolases"/>
    <property type="match status" value="1"/>
</dbReference>
<evidence type="ECO:0000256" key="2">
    <source>
        <dbReference type="ARBA" id="ARBA00022801"/>
    </source>
</evidence>